<keyword evidence="4" id="KW-0689">Ribosomal protein</keyword>
<proteinExistence type="inferred from homology"/>
<keyword evidence="6" id="KW-0687">Ribonucleoprotein</keyword>
<dbReference type="PANTHER" id="PTHR12810:SF0">
    <property type="entry name" value="SMALL RIBOSOMAL SUBUNIT PROTEIN MS29"/>
    <property type="match status" value="1"/>
</dbReference>
<keyword evidence="3" id="KW-0809">Transit peptide</keyword>
<accession>A0A6A6BFL8</accession>
<evidence type="ECO:0000256" key="7">
    <source>
        <dbReference type="ARBA" id="ARBA00035140"/>
    </source>
</evidence>
<sequence length="410" mass="45880">MKSLRIAKKKPTQDTGRKPAPGERKAMRKRIVLSNTNALEVPGLRDLEASAIGDAEFENQVMGIPGPVVDQLRAVEAFKTNQGWGLFRRPAALMRRDAIELSKAIRSIQAENKTTLRRVITGERASGKTTLLLQAMSMAFMKEWVVVNFPDAKELVINHTAYDHAPGTNPPQYVQKDYTAQLLRQISTANEAVLDKMKLSQKHNLPIPVPEDITLRAFAELGAKDRDSSWQFLQALWKELIKPGGPPIMVCMDNLSYIMGNSKYTDRDFKPIHSHDLLLVRHFTDLLSGNTKLPNGGMVLAATSGSCSPKSEAMEFAIKAKEAQQTPGAEVPQWNPYLARDERSYNSLRDAEVQRLRGLTREEARGIMEYYAASGMMRRVVDENLVSEKWTISSGGIIGELERSTVKYRI</sequence>
<keyword evidence="5" id="KW-0496">Mitochondrion</keyword>
<dbReference type="AlphaFoldDB" id="A0A6A6BFL8"/>
<dbReference type="EMBL" id="ML995486">
    <property type="protein sequence ID" value="KAF2141717.1"/>
    <property type="molecule type" value="Genomic_DNA"/>
</dbReference>
<dbReference type="PANTHER" id="PTHR12810">
    <property type="entry name" value="MITOCHONDRIAL 28S RIBOSOMAL PROTEIN S29"/>
    <property type="match status" value="1"/>
</dbReference>
<evidence type="ECO:0000256" key="1">
    <source>
        <dbReference type="ARBA" id="ARBA00004173"/>
    </source>
</evidence>
<dbReference type="InterPro" id="IPR019368">
    <property type="entry name" value="Ribosomal_mS29"/>
</dbReference>
<dbReference type="GO" id="GO:0003735">
    <property type="term" value="F:structural constituent of ribosome"/>
    <property type="evidence" value="ECO:0007669"/>
    <property type="project" value="TreeGrafter"/>
</dbReference>
<evidence type="ECO:0000256" key="6">
    <source>
        <dbReference type="ARBA" id="ARBA00023274"/>
    </source>
</evidence>
<feature type="region of interest" description="Disordered" evidence="8">
    <location>
        <begin position="1"/>
        <end position="24"/>
    </location>
</feature>
<reference evidence="9" key="1">
    <citation type="journal article" date="2020" name="Stud. Mycol.">
        <title>101 Dothideomycetes genomes: a test case for predicting lifestyles and emergence of pathogens.</title>
        <authorList>
            <person name="Haridas S."/>
            <person name="Albert R."/>
            <person name="Binder M."/>
            <person name="Bloem J."/>
            <person name="Labutti K."/>
            <person name="Salamov A."/>
            <person name="Andreopoulos B."/>
            <person name="Baker S."/>
            <person name="Barry K."/>
            <person name="Bills G."/>
            <person name="Bluhm B."/>
            <person name="Cannon C."/>
            <person name="Castanera R."/>
            <person name="Culley D."/>
            <person name="Daum C."/>
            <person name="Ezra D."/>
            <person name="Gonzalez J."/>
            <person name="Henrissat B."/>
            <person name="Kuo A."/>
            <person name="Liang C."/>
            <person name="Lipzen A."/>
            <person name="Lutzoni F."/>
            <person name="Magnuson J."/>
            <person name="Mondo S."/>
            <person name="Nolan M."/>
            <person name="Ohm R."/>
            <person name="Pangilinan J."/>
            <person name="Park H.-J."/>
            <person name="Ramirez L."/>
            <person name="Alfaro M."/>
            <person name="Sun H."/>
            <person name="Tritt A."/>
            <person name="Yoshinaga Y."/>
            <person name="Zwiers L.-H."/>
            <person name="Turgeon B."/>
            <person name="Goodwin S."/>
            <person name="Spatafora J."/>
            <person name="Crous P."/>
            <person name="Grigoriev I."/>
        </authorList>
    </citation>
    <scope>NUCLEOTIDE SEQUENCE</scope>
    <source>
        <strain evidence="9">CBS 121167</strain>
    </source>
</reference>
<dbReference type="Pfam" id="PF10236">
    <property type="entry name" value="DAP3"/>
    <property type="match status" value="1"/>
</dbReference>
<evidence type="ECO:0000256" key="2">
    <source>
        <dbReference type="ARBA" id="ARBA00009863"/>
    </source>
</evidence>
<dbReference type="RefSeq" id="XP_033397429.1">
    <property type="nucleotide sequence ID" value="XM_033543192.1"/>
</dbReference>
<evidence type="ECO:0000256" key="3">
    <source>
        <dbReference type="ARBA" id="ARBA00022946"/>
    </source>
</evidence>
<evidence type="ECO:0000313" key="9">
    <source>
        <dbReference type="EMBL" id="KAF2141717.1"/>
    </source>
</evidence>
<feature type="compositionally biased region" description="Basic and acidic residues" evidence="8">
    <location>
        <begin position="11"/>
        <end position="24"/>
    </location>
</feature>
<evidence type="ECO:0000313" key="10">
    <source>
        <dbReference type="Proteomes" id="UP000799438"/>
    </source>
</evidence>
<gene>
    <name evidence="9" type="ORF">K452DRAFT_308787</name>
</gene>
<dbReference type="OrthoDB" id="274828at2759"/>
<dbReference type="GeneID" id="54300689"/>
<evidence type="ECO:0000256" key="8">
    <source>
        <dbReference type="SAM" id="MobiDB-lite"/>
    </source>
</evidence>
<comment type="subcellular location">
    <subcellularLocation>
        <location evidence="1">Mitochondrion</location>
    </subcellularLocation>
</comment>
<comment type="similarity">
    <text evidence="2">Belongs to the mitochondrion-specific ribosomal protein mS29 family.</text>
</comment>
<feature type="compositionally biased region" description="Basic residues" evidence="8">
    <location>
        <begin position="1"/>
        <end position="10"/>
    </location>
</feature>
<dbReference type="GO" id="GO:0005763">
    <property type="term" value="C:mitochondrial small ribosomal subunit"/>
    <property type="evidence" value="ECO:0007669"/>
    <property type="project" value="TreeGrafter"/>
</dbReference>
<evidence type="ECO:0000256" key="5">
    <source>
        <dbReference type="ARBA" id="ARBA00023128"/>
    </source>
</evidence>
<organism evidence="9 10">
    <name type="scientific">Aplosporella prunicola CBS 121167</name>
    <dbReference type="NCBI Taxonomy" id="1176127"/>
    <lineage>
        <taxon>Eukaryota</taxon>
        <taxon>Fungi</taxon>
        <taxon>Dikarya</taxon>
        <taxon>Ascomycota</taxon>
        <taxon>Pezizomycotina</taxon>
        <taxon>Dothideomycetes</taxon>
        <taxon>Dothideomycetes incertae sedis</taxon>
        <taxon>Botryosphaeriales</taxon>
        <taxon>Aplosporellaceae</taxon>
        <taxon>Aplosporella</taxon>
    </lineage>
</organism>
<dbReference type="Proteomes" id="UP000799438">
    <property type="component" value="Unassembled WGS sequence"/>
</dbReference>
<protein>
    <recommendedName>
        <fullName evidence="7">Small ribosomal subunit protein mS29</fullName>
    </recommendedName>
</protein>
<keyword evidence="10" id="KW-1185">Reference proteome</keyword>
<name>A0A6A6BFL8_9PEZI</name>
<evidence type="ECO:0000256" key="4">
    <source>
        <dbReference type="ARBA" id="ARBA00022980"/>
    </source>
</evidence>